<dbReference type="Pfam" id="PF07348">
    <property type="entry name" value="Syd"/>
    <property type="match status" value="1"/>
</dbReference>
<dbReference type="GO" id="GO:0009898">
    <property type="term" value="C:cytoplasmic side of plasma membrane"/>
    <property type="evidence" value="ECO:0007669"/>
    <property type="project" value="InterPro"/>
</dbReference>
<keyword evidence="2" id="KW-0997">Cell inner membrane</keyword>
<proteinExistence type="predicted"/>
<reference evidence="5" key="1">
    <citation type="submission" date="2016-10" db="EMBL/GenBank/DDBJ databases">
        <authorList>
            <person name="Varghese N."/>
            <person name="Submissions S."/>
        </authorList>
    </citation>
    <scope>NUCLEOTIDE SEQUENCE [LARGE SCALE GENOMIC DNA]</scope>
    <source>
        <strain evidence="5">CGMCC 1.10824</strain>
    </source>
</reference>
<accession>A0A1G6AF95</accession>
<dbReference type="STRING" id="1159017.SAMN02927930_00319"/>
<dbReference type="Gene3D" id="3.40.1580.20">
    <property type="entry name" value="Syd protein"/>
    <property type="match status" value="1"/>
</dbReference>
<dbReference type="AlphaFoldDB" id="A0A1G6AF95"/>
<dbReference type="Proteomes" id="UP000199626">
    <property type="component" value="Unassembled WGS sequence"/>
</dbReference>
<dbReference type="NCBIfam" id="NF003439">
    <property type="entry name" value="PRK04968.1"/>
    <property type="match status" value="1"/>
</dbReference>
<evidence type="ECO:0000256" key="1">
    <source>
        <dbReference type="ARBA" id="ARBA00022475"/>
    </source>
</evidence>
<evidence type="ECO:0000313" key="4">
    <source>
        <dbReference type="EMBL" id="SDB07079.1"/>
    </source>
</evidence>
<evidence type="ECO:0000313" key="5">
    <source>
        <dbReference type="Proteomes" id="UP000199626"/>
    </source>
</evidence>
<dbReference type="EMBL" id="FMXN01000001">
    <property type="protein sequence ID" value="SDB07079.1"/>
    <property type="molecule type" value="Genomic_DNA"/>
</dbReference>
<organism evidence="4 5">
    <name type="scientific">Pseudidiomarina indica</name>
    <dbReference type="NCBI Taxonomy" id="1159017"/>
    <lineage>
        <taxon>Bacteria</taxon>
        <taxon>Pseudomonadati</taxon>
        <taxon>Pseudomonadota</taxon>
        <taxon>Gammaproteobacteria</taxon>
        <taxon>Alteromonadales</taxon>
        <taxon>Idiomarinaceae</taxon>
        <taxon>Pseudidiomarina</taxon>
    </lineage>
</organism>
<dbReference type="OrthoDB" id="5599437at2"/>
<protein>
    <submittedName>
        <fullName evidence="4">SecY interacting protein Syd</fullName>
    </submittedName>
</protein>
<name>A0A1G6AF95_9GAMM</name>
<evidence type="ECO:0000256" key="3">
    <source>
        <dbReference type="ARBA" id="ARBA00023136"/>
    </source>
</evidence>
<keyword evidence="5" id="KW-1185">Reference proteome</keyword>
<sequence>MSLAIELDNFIRRYVAAYSAAQVALLTEHYDEWQAPIYGAAVTDEWGQWQPIRQTEIFQFKGLAHALEQPLHTDLDIFFGRWFAADLFASYADHPLLLLQNHCTEDGERLQANLAGHVLMKRRLRQPITCFIGLAEESEDLLISVDNQTGQVGLEFVGQPQHEILAPSLAQFLSELEPRVVDLTTTPATQ</sequence>
<dbReference type="CDD" id="cd16323">
    <property type="entry name" value="Syd"/>
    <property type="match status" value="1"/>
</dbReference>
<dbReference type="InterPro" id="IPR038228">
    <property type="entry name" value="Syd_sf"/>
</dbReference>
<keyword evidence="1" id="KW-1003">Cell membrane</keyword>
<dbReference type="RefSeq" id="WP_092591041.1">
    <property type="nucleotide sequence ID" value="NZ_FMXN01000001.1"/>
</dbReference>
<evidence type="ECO:0000256" key="2">
    <source>
        <dbReference type="ARBA" id="ARBA00022519"/>
    </source>
</evidence>
<gene>
    <name evidence="4" type="ORF">SAMN02927930_00319</name>
</gene>
<keyword evidence="3" id="KW-0472">Membrane</keyword>
<dbReference type="InterPro" id="IPR009948">
    <property type="entry name" value="Syd"/>
</dbReference>